<evidence type="ECO:0000256" key="1">
    <source>
        <dbReference type="PROSITE-ProRule" id="PRU00042"/>
    </source>
</evidence>
<organism evidence="4 5">
    <name type="scientific">Marasmius crinis-equi</name>
    <dbReference type="NCBI Taxonomy" id="585013"/>
    <lineage>
        <taxon>Eukaryota</taxon>
        <taxon>Fungi</taxon>
        <taxon>Dikarya</taxon>
        <taxon>Basidiomycota</taxon>
        <taxon>Agaricomycotina</taxon>
        <taxon>Agaricomycetes</taxon>
        <taxon>Agaricomycetidae</taxon>
        <taxon>Agaricales</taxon>
        <taxon>Marasmiineae</taxon>
        <taxon>Marasmiaceae</taxon>
        <taxon>Marasmius</taxon>
    </lineage>
</organism>
<feature type="compositionally biased region" description="Low complexity" evidence="2">
    <location>
        <begin position="460"/>
        <end position="470"/>
    </location>
</feature>
<comment type="caution">
    <text evidence="4">The sequence shown here is derived from an EMBL/GenBank/DDBJ whole genome shotgun (WGS) entry which is preliminary data.</text>
</comment>
<keyword evidence="1" id="KW-0479">Metal-binding</keyword>
<evidence type="ECO:0000259" key="3">
    <source>
        <dbReference type="PROSITE" id="PS50157"/>
    </source>
</evidence>
<proteinExistence type="predicted"/>
<accession>A0ABR3EWR8</accession>
<sequence>MSLKTSSAQGNGTIATLSLSITFVMDKFIQASQIYARSLYILRRGCALFIPEPNDDLSQEYREKGAQIGDVGVLRADGKFDFIFNVCCPDSDPINQYGVPDGFIPLRWNGFRTRTDNIFPPGEPVLSGGAERQAFEVGASASLPGAPLGLGAGFSIKFAKNRGAIIWPPHGANSVDCQSKATFREYAETHSISWYRFVNETLGMEVENGSIYFITGFDKTDCWENAVVSSTSKERKCELFVATGGLASGDCRFVLSESSFHEIVTRRSSPAGNSKQNQALFIRGFRISISGKLKAFFEKSSVKITDTYSSSWRDVLGKTGGAIPFTRDCSSSSSGSRSSPHGGSEGHDSSSSSQDMRVDAELSPPTSYESDDTDISMEEDNAVPLQQKNGVNVAITHDDDWISLLNEEDLEVPDDSTLISRLEAQFEITVEKGTASLKALTNSKSPVSLKSTVALFPDMSKAQSSSKRSSPVPNYSDVPGFGPRDQHHQDGYPQAGASEYSYPWSPYWEPNTREFQQAQQTQFLGNDSWSPSLVRLRCPSPDSSTTSPSAFSYTPPSEFSYTPPSEFSYTPPSAFSYTSPSPFSYTPPMPSGRTQSTMYSGMTSFTPSPSDFDVTPYTPSQIQGDHMRSHRDARPFKCEMCSKGFRSRSDLTRHNKRKKPCEEGSVDWSFRQMPARHGFVDKGV</sequence>
<keyword evidence="1" id="KW-0862">Zinc</keyword>
<dbReference type="InterPro" id="IPR013087">
    <property type="entry name" value="Znf_C2H2_type"/>
</dbReference>
<keyword evidence="5" id="KW-1185">Reference proteome</keyword>
<feature type="region of interest" description="Disordered" evidence="2">
    <location>
        <begin position="326"/>
        <end position="373"/>
    </location>
</feature>
<gene>
    <name evidence="4" type="ORF">V5O48_014644</name>
</gene>
<protein>
    <recommendedName>
        <fullName evidence="3">C2H2-type domain-containing protein</fullName>
    </recommendedName>
</protein>
<dbReference type="SUPFAM" id="SSF57667">
    <property type="entry name" value="beta-beta-alpha zinc fingers"/>
    <property type="match status" value="1"/>
</dbReference>
<feature type="domain" description="C2H2-type" evidence="3">
    <location>
        <begin position="636"/>
        <end position="656"/>
    </location>
</feature>
<feature type="compositionally biased region" description="Low complexity" evidence="2">
    <location>
        <begin position="330"/>
        <end position="342"/>
    </location>
</feature>
<evidence type="ECO:0000313" key="4">
    <source>
        <dbReference type="EMBL" id="KAL0567351.1"/>
    </source>
</evidence>
<keyword evidence="1" id="KW-0863">Zinc-finger</keyword>
<dbReference type="Proteomes" id="UP001465976">
    <property type="component" value="Unassembled WGS sequence"/>
</dbReference>
<dbReference type="Gene3D" id="3.30.160.60">
    <property type="entry name" value="Classic Zinc Finger"/>
    <property type="match status" value="1"/>
</dbReference>
<name>A0ABR3EWR8_9AGAR</name>
<reference evidence="4 5" key="1">
    <citation type="submission" date="2024-02" db="EMBL/GenBank/DDBJ databases">
        <title>A draft genome for the cacao thread blight pathogen Marasmius crinis-equi.</title>
        <authorList>
            <person name="Cohen S.P."/>
            <person name="Baruah I.K."/>
            <person name="Amoako-Attah I."/>
            <person name="Bukari Y."/>
            <person name="Meinhardt L.W."/>
            <person name="Bailey B.A."/>
        </authorList>
    </citation>
    <scope>NUCLEOTIDE SEQUENCE [LARGE SCALE GENOMIC DNA]</scope>
    <source>
        <strain evidence="4 5">GH-76</strain>
    </source>
</reference>
<evidence type="ECO:0000256" key="2">
    <source>
        <dbReference type="SAM" id="MobiDB-lite"/>
    </source>
</evidence>
<dbReference type="PROSITE" id="PS50157">
    <property type="entry name" value="ZINC_FINGER_C2H2_2"/>
    <property type="match status" value="1"/>
</dbReference>
<feature type="compositionally biased region" description="Low complexity" evidence="2">
    <location>
        <begin position="539"/>
        <end position="555"/>
    </location>
</feature>
<evidence type="ECO:0000313" key="5">
    <source>
        <dbReference type="Proteomes" id="UP001465976"/>
    </source>
</evidence>
<dbReference type="InterPro" id="IPR036236">
    <property type="entry name" value="Znf_C2H2_sf"/>
</dbReference>
<dbReference type="EMBL" id="JBAHYK010001608">
    <property type="protein sequence ID" value="KAL0567351.1"/>
    <property type="molecule type" value="Genomic_DNA"/>
</dbReference>
<feature type="region of interest" description="Disordered" evidence="2">
    <location>
        <begin position="534"/>
        <end position="555"/>
    </location>
</feature>
<feature type="region of interest" description="Disordered" evidence="2">
    <location>
        <begin position="460"/>
        <end position="496"/>
    </location>
</feature>